<protein>
    <submittedName>
        <fullName evidence="2">Uncharacterized protein</fullName>
    </submittedName>
</protein>
<reference evidence="2" key="2">
    <citation type="journal article" date="2007" name="Science">
        <title>Draft genome sequence of the sexually transmitted pathogen Trichomonas vaginalis.</title>
        <authorList>
            <person name="Carlton J.M."/>
            <person name="Hirt R.P."/>
            <person name="Silva J.C."/>
            <person name="Delcher A.L."/>
            <person name="Schatz M."/>
            <person name="Zhao Q."/>
            <person name="Wortman J.R."/>
            <person name="Bidwell S.L."/>
            <person name="Alsmark U.C.M."/>
            <person name="Besteiro S."/>
            <person name="Sicheritz-Ponten T."/>
            <person name="Noel C.J."/>
            <person name="Dacks J.B."/>
            <person name="Foster P.G."/>
            <person name="Simillion C."/>
            <person name="Van de Peer Y."/>
            <person name="Miranda-Saavedra D."/>
            <person name="Barton G.J."/>
            <person name="Westrop G.D."/>
            <person name="Mueller S."/>
            <person name="Dessi D."/>
            <person name="Fiori P.L."/>
            <person name="Ren Q."/>
            <person name="Paulsen I."/>
            <person name="Zhang H."/>
            <person name="Bastida-Corcuera F.D."/>
            <person name="Simoes-Barbosa A."/>
            <person name="Brown M.T."/>
            <person name="Hayes R.D."/>
            <person name="Mukherjee M."/>
            <person name="Okumura C.Y."/>
            <person name="Schneider R."/>
            <person name="Smith A.J."/>
            <person name="Vanacova S."/>
            <person name="Villalvazo M."/>
            <person name="Haas B.J."/>
            <person name="Pertea M."/>
            <person name="Feldblyum T.V."/>
            <person name="Utterback T.R."/>
            <person name="Shu C.L."/>
            <person name="Osoegawa K."/>
            <person name="de Jong P.J."/>
            <person name="Hrdy I."/>
            <person name="Horvathova L."/>
            <person name="Zubacova Z."/>
            <person name="Dolezal P."/>
            <person name="Malik S.B."/>
            <person name="Logsdon J.M. Jr."/>
            <person name="Henze K."/>
            <person name="Gupta A."/>
            <person name="Wang C.C."/>
            <person name="Dunne R.L."/>
            <person name="Upcroft J.A."/>
            <person name="Upcroft P."/>
            <person name="White O."/>
            <person name="Salzberg S.L."/>
            <person name="Tang P."/>
            <person name="Chiu C.-H."/>
            <person name="Lee Y.-S."/>
            <person name="Embley T.M."/>
            <person name="Coombs G.H."/>
            <person name="Mottram J.C."/>
            <person name="Tachezy J."/>
            <person name="Fraser-Liggett C.M."/>
            <person name="Johnson P.J."/>
        </authorList>
    </citation>
    <scope>NUCLEOTIDE SEQUENCE [LARGE SCALE GENOMIC DNA]</scope>
    <source>
        <strain evidence="2">G3</strain>
    </source>
</reference>
<evidence type="ECO:0000313" key="2">
    <source>
        <dbReference type="EMBL" id="EAY09733.1"/>
    </source>
</evidence>
<name>A2EC56_TRIV3</name>
<organism evidence="2 3">
    <name type="scientific">Trichomonas vaginalis (strain ATCC PRA-98 / G3)</name>
    <dbReference type="NCBI Taxonomy" id="412133"/>
    <lineage>
        <taxon>Eukaryota</taxon>
        <taxon>Metamonada</taxon>
        <taxon>Parabasalia</taxon>
        <taxon>Trichomonadida</taxon>
        <taxon>Trichomonadidae</taxon>
        <taxon>Trichomonas</taxon>
    </lineage>
</organism>
<feature type="region of interest" description="Disordered" evidence="1">
    <location>
        <begin position="64"/>
        <end position="114"/>
    </location>
</feature>
<keyword evidence="3" id="KW-1185">Reference proteome</keyword>
<dbReference type="KEGG" id="tva:4767653"/>
<evidence type="ECO:0000256" key="1">
    <source>
        <dbReference type="SAM" id="MobiDB-lite"/>
    </source>
</evidence>
<dbReference type="InParanoid" id="A2EC56"/>
<dbReference type="EMBL" id="DS113351">
    <property type="protein sequence ID" value="EAY09733.1"/>
    <property type="molecule type" value="Genomic_DNA"/>
</dbReference>
<dbReference type="AlphaFoldDB" id="A2EC56"/>
<evidence type="ECO:0000313" key="3">
    <source>
        <dbReference type="Proteomes" id="UP000001542"/>
    </source>
</evidence>
<reference evidence="2" key="1">
    <citation type="submission" date="2006-10" db="EMBL/GenBank/DDBJ databases">
        <authorList>
            <person name="Amadeo P."/>
            <person name="Zhao Q."/>
            <person name="Wortman J."/>
            <person name="Fraser-Liggett C."/>
            <person name="Carlton J."/>
        </authorList>
    </citation>
    <scope>NUCLEOTIDE SEQUENCE</scope>
    <source>
        <strain evidence="2">G3</strain>
    </source>
</reference>
<dbReference type="SMR" id="A2EC56"/>
<dbReference type="VEuPathDB" id="TrichDB:TVAGG3_0205130"/>
<proteinExistence type="predicted"/>
<dbReference type="Proteomes" id="UP000001542">
    <property type="component" value="Unassembled WGS sequence"/>
</dbReference>
<dbReference type="VEuPathDB" id="TrichDB:TVAG_413820"/>
<feature type="region of interest" description="Disordered" evidence="1">
    <location>
        <begin position="1"/>
        <end position="40"/>
    </location>
</feature>
<dbReference type="RefSeq" id="XP_001321956.1">
    <property type="nucleotide sequence ID" value="XM_001321921.1"/>
</dbReference>
<sequence>MQNNYFGSQGSGFFLDQNYPPQDNKAGGEPNESMMGQSSDNFLAYQDLFVQEMARQYQMQQMQYYRDQTQPPQTENREKPKRSNSNLNRQSEHKPKDHHKQHKSGDEHSKSQPAKVVDLNIWHLSKSFFRTIPSSEKIDRVFQGKRQPAPIDYMDKTTWKEIIAEIIINCQSTNPELAKQMKIPSSIISGVSTKVKVDEDTQDNLFPTETMTSGSLVFHRLVSSIIPIKNQPSRQGKKSTSDTKYFPTPNALLPRLENHKYLALDFETRLKCELDSLGLDTYYVEEPKIRNSFQQEIDNYYKELRSVKSELDTERSAIIQSLPSFRREQKAHQAKIETYKAMVATQNNDNYISPRRKRKL</sequence>
<accession>A2EC56</accession>
<gene>
    <name evidence="2" type="ORF">TVAG_413820</name>
</gene>